<evidence type="ECO:0000313" key="1">
    <source>
        <dbReference type="EMBL" id="SFU30885.1"/>
    </source>
</evidence>
<accession>A0A1I7F458</accession>
<sequence length="92" mass="10343">MSRATTKPAPQMAYITIGHSDFLLDASKAMKVAELMQHAVDAKWDYYRSEGKDTYIAGDPARVEFRLVRAAQVRMPQGDITPVPPARPRLLR</sequence>
<dbReference type="STRING" id="343013.SAMN04489707_1001156"/>
<dbReference type="OrthoDB" id="8813438at2"/>
<dbReference type="EMBL" id="FPBX01000001">
    <property type="protein sequence ID" value="SFU30885.1"/>
    <property type="molecule type" value="Genomic_DNA"/>
</dbReference>
<evidence type="ECO:0000313" key="2">
    <source>
        <dbReference type="Proteomes" id="UP000183656"/>
    </source>
</evidence>
<reference evidence="1 2" key="1">
    <citation type="submission" date="2016-10" db="EMBL/GenBank/DDBJ databases">
        <authorList>
            <person name="de Groot N.N."/>
        </authorList>
    </citation>
    <scope>NUCLEOTIDE SEQUENCE [LARGE SCALE GENOMIC DNA]</scope>
    <source>
        <strain evidence="1 2">R-24608</strain>
    </source>
</reference>
<protein>
    <submittedName>
        <fullName evidence="1">Uncharacterized protein</fullName>
    </submittedName>
</protein>
<gene>
    <name evidence="1" type="ORF">SAMN04489707_1001156</name>
</gene>
<dbReference type="Proteomes" id="UP000183656">
    <property type="component" value="Unassembled WGS sequence"/>
</dbReference>
<dbReference type="AlphaFoldDB" id="A0A1I7F458"/>
<name>A0A1I7F458_9BURK</name>
<dbReference type="RefSeq" id="WP_054255474.1">
    <property type="nucleotide sequence ID" value="NZ_CYIG01000007.1"/>
</dbReference>
<organism evidence="1 2">
    <name type="scientific">Paenacidovorax caeni</name>
    <dbReference type="NCBI Taxonomy" id="343013"/>
    <lineage>
        <taxon>Bacteria</taxon>
        <taxon>Pseudomonadati</taxon>
        <taxon>Pseudomonadota</taxon>
        <taxon>Betaproteobacteria</taxon>
        <taxon>Burkholderiales</taxon>
        <taxon>Comamonadaceae</taxon>
        <taxon>Paenacidovorax</taxon>
    </lineage>
</organism>
<proteinExistence type="predicted"/>
<keyword evidence="2" id="KW-1185">Reference proteome</keyword>